<comment type="caution">
    <text evidence="2">The sequence shown here is derived from an EMBL/GenBank/DDBJ whole genome shotgun (WGS) entry which is preliminary data.</text>
</comment>
<reference evidence="2 3" key="1">
    <citation type="submission" date="2018-03" db="EMBL/GenBank/DDBJ databases">
        <title>Genomic Encyclopedia of Archaeal and Bacterial Type Strains, Phase II (KMG-II): from individual species to whole genera.</title>
        <authorList>
            <person name="Goeker M."/>
        </authorList>
    </citation>
    <scope>NUCLEOTIDE SEQUENCE [LARGE SCALE GENOMIC DNA]</scope>
    <source>
        <strain evidence="2 3">DSM 19711</strain>
    </source>
</reference>
<dbReference type="Proteomes" id="UP000238083">
    <property type="component" value="Unassembled WGS sequence"/>
</dbReference>
<organism evidence="2 3">
    <name type="scientific">Kineococcus rhizosphaerae</name>
    <dbReference type="NCBI Taxonomy" id="559628"/>
    <lineage>
        <taxon>Bacteria</taxon>
        <taxon>Bacillati</taxon>
        <taxon>Actinomycetota</taxon>
        <taxon>Actinomycetes</taxon>
        <taxon>Kineosporiales</taxon>
        <taxon>Kineosporiaceae</taxon>
        <taxon>Kineococcus</taxon>
    </lineage>
</organism>
<gene>
    <name evidence="2" type="ORF">CLV37_101774</name>
</gene>
<dbReference type="AlphaFoldDB" id="A0A2T0RBI3"/>
<feature type="region of interest" description="Disordered" evidence="1">
    <location>
        <begin position="1"/>
        <end position="43"/>
    </location>
</feature>
<accession>A0A2T0RBI3</accession>
<protein>
    <submittedName>
        <fullName evidence="2">Uncharacterized protein</fullName>
    </submittedName>
</protein>
<proteinExistence type="predicted"/>
<dbReference type="RefSeq" id="WP_170127037.1">
    <property type="nucleotide sequence ID" value="NZ_PVZF01000001.1"/>
</dbReference>
<dbReference type="EMBL" id="PVZF01000001">
    <property type="protein sequence ID" value="PRY18528.1"/>
    <property type="molecule type" value="Genomic_DNA"/>
</dbReference>
<keyword evidence="3" id="KW-1185">Reference proteome</keyword>
<name>A0A2T0RBI3_9ACTN</name>
<feature type="compositionally biased region" description="Basic and acidic residues" evidence="1">
    <location>
        <begin position="1"/>
        <end position="30"/>
    </location>
</feature>
<evidence type="ECO:0000256" key="1">
    <source>
        <dbReference type="SAM" id="MobiDB-lite"/>
    </source>
</evidence>
<evidence type="ECO:0000313" key="3">
    <source>
        <dbReference type="Proteomes" id="UP000238083"/>
    </source>
</evidence>
<sequence length="53" mass="6007">MTDSPDPRARWRELPEPVRLEDTVESRDPDPLPPFGPAQDPNRQAALRFVPGL</sequence>
<evidence type="ECO:0000313" key="2">
    <source>
        <dbReference type="EMBL" id="PRY18528.1"/>
    </source>
</evidence>